<name>A0A2A9DPW3_9CORY</name>
<dbReference type="Pfam" id="PF07561">
    <property type="entry name" value="DUF1540"/>
    <property type="match status" value="2"/>
</dbReference>
<organism evidence="2 3">
    <name type="scientific">Corynebacterium renale</name>
    <dbReference type="NCBI Taxonomy" id="1724"/>
    <lineage>
        <taxon>Bacteria</taxon>
        <taxon>Bacillati</taxon>
        <taxon>Actinomycetota</taxon>
        <taxon>Actinomycetes</taxon>
        <taxon>Mycobacteriales</taxon>
        <taxon>Corynebacteriaceae</taxon>
        <taxon>Corynebacterium</taxon>
    </lineage>
</organism>
<evidence type="ECO:0000313" key="2">
    <source>
        <dbReference type="EMBL" id="PFG28215.1"/>
    </source>
</evidence>
<proteinExistence type="predicted"/>
<dbReference type="RefSeq" id="WP_048379822.1">
    <property type="nucleotide sequence ID" value="NZ_LDYE01000005.1"/>
</dbReference>
<reference evidence="2 3" key="1">
    <citation type="submission" date="2017-10" db="EMBL/GenBank/DDBJ databases">
        <title>Sequencing the genomes of 1000 actinobacteria strains.</title>
        <authorList>
            <person name="Klenk H.-P."/>
        </authorList>
    </citation>
    <scope>NUCLEOTIDE SEQUENCE [LARGE SCALE GENOMIC DNA]</scope>
    <source>
        <strain evidence="2 3">DSM 20688</strain>
    </source>
</reference>
<dbReference type="EMBL" id="PDJF01000001">
    <property type="protein sequence ID" value="PFG28215.1"/>
    <property type="molecule type" value="Genomic_DNA"/>
</dbReference>
<keyword evidence="3" id="KW-1185">Reference proteome</keyword>
<protein>
    <submittedName>
        <fullName evidence="2">Uncharacterized protein DUF1540</fullName>
    </submittedName>
</protein>
<dbReference type="OrthoDB" id="3213529at2"/>
<comment type="caution">
    <text evidence="2">The sequence shown here is derived from an EMBL/GenBank/DDBJ whole genome shotgun (WGS) entry which is preliminary data.</text>
</comment>
<gene>
    <name evidence="2" type="ORF">ATK06_1317</name>
</gene>
<dbReference type="InterPro" id="IPR011437">
    <property type="entry name" value="DUF1540"/>
</dbReference>
<sequence length="92" mass="9321">MATATKIASCATTECAFNNGGCTALAITIAGDANKAACGTFTTLDARSNRPAEGQVGACHRLECAHNKDLMCTNASITITGSTAECAEYTVA</sequence>
<feature type="domain" description="DUF1540" evidence="1">
    <location>
        <begin position="61"/>
        <end position="87"/>
    </location>
</feature>
<dbReference type="Proteomes" id="UP000221653">
    <property type="component" value="Unassembled WGS sequence"/>
</dbReference>
<dbReference type="AlphaFoldDB" id="A0A2A9DPW3"/>
<feature type="domain" description="DUF1540" evidence="1">
    <location>
        <begin position="10"/>
        <end position="41"/>
    </location>
</feature>
<evidence type="ECO:0000259" key="1">
    <source>
        <dbReference type="Pfam" id="PF07561"/>
    </source>
</evidence>
<evidence type="ECO:0000313" key="3">
    <source>
        <dbReference type="Proteomes" id="UP000221653"/>
    </source>
</evidence>
<accession>A0A2A9DPW3</accession>